<dbReference type="OrthoDB" id="4851849at2759"/>
<gene>
    <name evidence="6" type="ORF">MVEN_01493700</name>
</gene>
<dbReference type="Pfam" id="PF01753">
    <property type="entry name" value="zf-MYND"/>
    <property type="match status" value="1"/>
</dbReference>
<dbReference type="EMBL" id="JACAZI010000012">
    <property type="protein sequence ID" value="KAF7347379.1"/>
    <property type="molecule type" value="Genomic_DNA"/>
</dbReference>
<dbReference type="InterPro" id="IPR002893">
    <property type="entry name" value="Znf_MYND"/>
</dbReference>
<accession>A0A8H7CRA8</accession>
<evidence type="ECO:0000256" key="4">
    <source>
        <dbReference type="PROSITE-ProRule" id="PRU00134"/>
    </source>
</evidence>
<comment type="caution">
    <text evidence="6">The sequence shown here is derived from an EMBL/GenBank/DDBJ whole genome shotgun (WGS) entry which is preliminary data.</text>
</comment>
<reference evidence="6" key="1">
    <citation type="submission" date="2020-05" db="EMBL/GenBank/DDBJ databases">
        <title>Mycena genomes resolve the evolution of fungal bioluminescence.</title>
        <authorList>
            <person name="Tsai I.J."/>
        </authorList>
    </citation>
    <scope>NUCLEOTIDE SEQUENCE</scope>
    <source>
        <strain evidence="6">CCC161011</strain>
    </source>
</reference>
<keyword evidence="7" id="KW-1185">Reference proteome</keyword>
<dbReference type="PROSITE" id="PS50865">
    <property type="entry name" value="ZF_MYND_2"/>
    <property type="match status" value="1"/>
</dbReference>
<evidence type="ECO:0000256" key="1">
    <source>
        <dbReference type="ARBA" id="ARBA00022723"/>
    </source>
</evidence>
<dbReference type="GO" id="GO:0008270">
    <property type="term" value="F:zinc ion binding"/>
    <property type="evidence" value="ECO:0007669"/>
    <property type="project" value="UniProtKB-KW"/>
</dbReference>
<dbReference type="AlphaFoldDB" id="A0A8H7CRA8"/>
<keyword evidence="1" id="KW-0479">Metal-binding</keyword>
<dbReference type="SUPFAM" id="SSF144232">
    <property type="entry name" value="HIT/MYND zinc finger-like"/>
    <property type="match status" value="1"/>
</dbReference>
<dbReference type="Gene3D" id="6.10.140.2220">
    <property type="match status" value="1"/>
</dbReference>
<keyword evidence="3" id="KW-0862">Zinc</keyword>
<evidence type="ECO:0000313" key="6">
    <source>
        <dbReference type="EMBL" id="KAF7347379.1"/>
    </source>
</evidence>
<feature type="domain" description="MYND-type" evidence="5">
    <location>
        <begin position="5"/>
        <end position="43"/>
    </location>
</feature>
<proteinExistence type="predicted"/>
<evidence type="ECO:0000256" key="2">
    <source>
        <dbReference type="ARBA" id="ARBA00022771"/>
    </source>
</evidence>
<evidence type="ECO:0000256" key="3">
    <source>
        <dbReference type="ARBA" id="ARBA00022833"/>
    </source>
</evidence>
<sequence>MNHECRECGKPASKRCASCTLSTAWYCSADCQRRNWIEHIFECNPRRNINTSDYLALAVHKNLFPDDPQTCEDFGFARAFSIENRSSLLGLYIGLIERLKISPKKIRQWQVEGTLVENIKATFSTVPAHSRGRYYPWFLRNQWVLDRRLPRPRDPVDEMMMRGWQYVRGGPNTDTPDEIAAEMSDWSEDKQACQLLCNLILSQMHPSPELAIWVTFGFCACHDEEGERRLAWVYTELIKFGKCTFEELYHAYHTSALTSLFNSKGLTAQTEAIPHLEEVLKRSPRVFHSVCYLKQFVLAQGEGAEPIPSVTLDYGFINCIDEAETSRLKDLYRQIFALPRARADLMKLHEACVQGKLYDYVGQLVKFQKRDKKVFKRLLKNPYPLPDV</sequence>
<evidence type="ECO:0000259" key="5">
    <source>
        <dbReference type="PROSITE" id="PS50865"/>
    </source>
</evidence>
<protein>
    <submittedName>
        <fullName evidence="6">MYND-type domain-containing protein</fullName>
    </submittedName>
</protein>
<name>A0A8H7CRA8_9AGAR</name>
<keyword evidence="2 4" id="KW-0863">Zinc-finger</keyword>
<organism evidence="6 7">
    <name type="scientific">Mycena venus</name>
    <dbReference type="NCBI Taxonomy" id="2733690"/>
    <lineage>
        <taxon>Eukaryota</taxon>
        <taxon>Fungi</taxon>
        <taxon>Dikarya</taxon>
        <taxon>Basidiomycota</taxon>
        <taxon>Agaricomycotina</taxon>
        <taxon>Agaricomycetes</taxon>
        <taxon>Agaricomycetidae</taxon>
        <taxon>Agaricales</taxon>
        <taxon>Marasmiineae</taxon>
        <taxon>Mycenaceae</taxon>
        <taxon>Mycena</taxon>
    </lineage>
</organism>
<dbReference type="Proteomes" id="UP000620124">
    <property type="component" value="Unassembled WGS sequence"/>
</dbReference>
<evidence type="ECO:0000313" key="7">
    <source>
        <dbReference type="Proteomes" id="UP000620124"/>
    </source>
</evidence>